<evidence type="ECO:0000256" key="5">
    <source>
        <dbReference type="SAM" id="Phobius"/>
    </source>
</evidence>
<comment type="caution">
    <text evidence="7">The sequence shown here is derived from an EMBL/GenBank/DDBJ whole genome shotgun (WGS) entry which is preliminary data.</text>
</comment>
<feature type="transmembrane region" description="Helical" evidence="5">
    <location>
        <begin position="346"/>
        <end position="368"/>
    </location>
</feature>
<name>A0ABU6P162_9BACI</name>
<dbReference type="Proteomes" id="UP001342826">
    <property type="component" value="Unassembled WGS sequence"/>
</dbReference>
<dbReference type="InterPro" id="IPR052902">
    <property type="entry name" value="ABC-2_transporter"/>
</dbReference>
<feature type="transmembrane region" description="Helical" evidence="5">
    <location>
        <begin position="180"/>
        <end position="201"/>
    </location>
</feature>
<feature type="domain" description="ABC transmembrane type-2" evidence="6">
    <location>
        <begin position="140"/>
        <end position="371"/>
    </location>
</feature>
<evidence type="ECO:0000313" key="8">
    <source>
        <dbReference type="Proteomes" id="UP001342826"/>
    </source>
</evidence>
<dbReference type="EMBL" id="JARTFS010000013">
    <property type="protein sequence ID" value="MED4403100.1"/>
    <property type="molecule type" value="Genomic_DNA"/>
</dbReference>
<evidence type="ECO:0000256" key="4">
    <source>
        <dbReference type="ARBA" id="ARBA00023136"/>
    </source>
</evidence>
<evidence type="ECO:0000256" key="1">
    <source>
        <dbReference type="ARBA" id="ARBA00004141"/>
    </source>
</evidence>
<dbReference type="PANTHER" id="PTHR43027:SF1">
    <property type="entry name" value="DOXORUBICIN RESISTANCE ABC TRANSPORTER PERMEASE PROTEIN DRRC-RELATED"/>
    <property type="match status" value="1"/>
</dbReference>
<dbReference type="PROSITE" id="PS51012">
    <property type="entry name" value="ABC_TM2"/>
    <property type="match status" value="1"/>
</dbReference>
<protein>
    <submittedName>
        <fullName evidence="7">ABC transporter permease</fullName>
    </submittedName>
</protein>
<reference evidence="7 8" key="1">
    <citation type="submission" date="2023-03" db="EMBL/GenBank/DDBJ databases">
        <title>Bacillus Genome Sequencing.</title>
        <authorList>
            <person name="Dunlap C."/>
        </authorList>
    </citation>
    <scope>NUCLEOTIDE SEQUENCE [LARGE SCALE GENOMIC DNA]</scope>
    <source>
        <strain evidence="7 8">NRS-1717</strain>
    </source>
</reference>
<evidence type="ECO:0000259" key="6">
    <source>
        <dbReference type="PROSITE" id="PS51012"/>
    </source>
</evidence>
<feature type="transmembrane region" description="Helical" evidence="5">
    <location>
        <begin position="21"/>
        <end position="40"/>
    </location>
</feature>
<evidence type="ECO:0000256" key="3">
    <source>
        <dbReference type="ARBA" id="ARBA00022989"/>
    </source>
</evidence>
<dbReference type="InterPro" id="IPR047817">
    <property type="entry name" value="ABC2_TM_bact-type"/>
</dbReference>
<keyword evidence="8" id="KW-1185">Reference proteome</keyword>
<dbReference type="InterPro" id="IPR013525">
    <property type="entry name" value="ABC2_TM"/>
</dbReference>
<comment type="subcellular location">
    <subcellularLocation>
        <location evidence="1">Membrane</location>
        <topology evidence="1">Multi-pass membrane protein</topology>
    </subcellularLocation>
</comment>
<evidence type="ECO:0000256" key="2">
    <source>
        <dbReference type="ARBA" id="ARBA00022692"/>
    </source>
</evidence>
<dbReference type="PANTHER" id="PTHR43027">
    <property type="entry name" value="DOXORUBICIN RESISTANCE ABC TRANSPORTER PERMEASE PROTEIN DRRC-RELATED"/>
    <property type="match status" value="1"/>
</dbReference>
<keyword evidence="4 5" id="KW-0472">Membrane</keyword>
<sequence>MNIFIIAMNELRRNIREVQTFLFYLAFPIVLMLILGTALANTFDNGISVDDIHVLYNDKATNEVSHSFHIFKEEMKKSDIYFHKASAGINEKDAVKQGDYDVYMELDNNGLNLYGNELNTIKTSIVQGVMQAYVDKYNLVSEVTKINPAKANEALKVSTSNEYIKEKAINSKEQPSSMDYYAIVMTSMIALFSLYHCYDLFRSEKTFNIDTRLMAAPIRKADIFIGKLIGCFIINAVSILTVLTFSKFVFKANWGNHPLLVIAILFSLILFGISLGMGISHLLKTPEAVTVTSVIIVQLACFFGGAYFPMNASEGGTLNMIATLSPLTWTNEAIKKIIFTDDLTAAVLPISLNLLLAIILLSITILSINRKEGI</sequence>
<feature type="transmembrane region" description="Helical" evidence="5">
    <location>
        <begin position="222"/>
        <end position="245"/>
    </location>
</feature>
<keyword evidence="2 5" id="KW-0812">Transmembrane</keyword>
<dbReference type="Pfam" id="PF12698">
    <property type="entry name" value="ABC2_membrane_3"/>
    <property type="match status" value="1"/>
</dbReference>
<accession>A0ABU6P162</accession>
<feature type="transmembrane region" description="Helical" evidence="5">
    <location>
        <begin position="288"/>
        <end position="310"/>
    </location>
</feature>
<proteinExistence type="predicted"/>
<gene>
    <name evidence="7" type="ORF">P9271_17470</name>
</gene>
<feature type="transmembrane region" description="Helical" evidence="5">
    <location>
        <begin position="257"/>
        <end position="276"/>
    </location>
</feature>
<evidence type="ECO:0000313" key="7">
    <source>
        <dbReference type="EMBL" id="MED4403100.1"/>
    </source>
</evidence>
<organism evidence="7 8">
    <name type="scientific">Metabacillus fastidiosus</name>
    <dbReference type="NCBI Taxonomy" id="1458"/>
    <lineage>
        <taxon>Bacteria</taxon>
        <taxon>Bacillati</taxon>
        <taxon>Bacillota</taxon>
        <taxon>Bacilli</taxon>
        <taxon>Bacillales</taxon>
        <taxon>Bacillaceae</taxon>
        <taxon>Metabacillus</taxon>
    </lineage>
</organism>
<dbReference type="RefSeq" id="WP_328015645.1">
    <property type="nucleotide sequence ID" value="NZ_JARTFS010000013.1"/>
</dbReference>
<keyword evidence="3 5" id="KW-1133">Transmembrane helix</keyword>